<evidence type="ECO:0000313" key="3">
    <source>
        <dbReference type="Proteomes" id="UP000037848"/>
    </source>
</evidence>
<name>A0A0N0M0Z0_9GAMM</name>
<evidence type="ECO:0000256" key="1">
    <source>
        <dbReference type="SAM" id="Phobius"/>
    </source>
</evidence>
<evidence type="ECO:0000313" key="2">
    <source>
        <dbReference type="EMBL" id="KPH64628.1"/>
    </source>
</evidence>
<feature type="transmembrane region" description="Helical" evidence="1">
    <location>
        <begin position="85"/>
        <end position="103"/>
    </location>
</feature>
<evidence type="ECO:0008006" key="4">
    <source>
        <dbReference type="Google" id="ProtNLM"/>
    </source>
</evidence>
<keyword evidence="3" id="KW-1185">Reference proteome</keyword>
<sequence length="144" mass="16004">MSKQTHLTLNQRNKMNTASLAKWTLFWMLSLAFVSFGPNLLWEGNIILSVIAVVINLAVGLMMILANKRHLQGLDEMQQRLQLNAMAITLGATLIVGLAYSSLDNSALIPFTADISHLVIFMGLTYFFTTLFMHKQLGCGEEGE</sequence>
<keyword evidence="1" id="KW-1133">Transmembrane helix</keyword>
<dbReference type="PATRIC" id="fig|187330.3.peg.2753"/>
<gene>
    <name evidence="2" type="ORF">ADS77_04965</name>
</gene>
<accession>A0A0N0M0Z0</accession>
<keyword evidence="1" id="KW-0812">Transmembrane</keyword>
<keyword evidence="1" id="KW-0472">Membrane</keyword>
<dbReference type="RefSeq" id="WP_054206740.1">
    <property type="nucleotide sequence ID" value="NZ_LHPH01000004.1"/>
</dbReference>
<proteinExistence type="predicted"/>
<feature type="transmembrane region" description="Helical" evidence="1">
    <location>
        <begin position="115"/>
        <end position="133"/>
    </location>
</feature>
<dbReference type="Proteomes" id="UP000037848">
    <property type="component" value="Unassembled WGS sequence"/>
</dbReference>
<organism evidence="2 3">
    <name type="scientific">Pseudoalteromonas porphyrae</name>
    <dbReference type="NCBI Taxonomy" id="187330"/>
    <lineage>
        <taxon>Bacteria</taxon>
        <taxon>Pseudomonadati</taxon>
        <taxon>Pseudomonadota</taxon>
        <taxon>Gammaproteobacteria</taxon>
        <taxon>Alteromonadales</taxon>
        <taxon>Pseudoalteromonadaceae</taxon>
        <taxon>Pseudoalteromonas</taxon>
    </lineage>
</organism>
<dbReference type="STRING" id="187330.AMS58_19810"/>
<reference evidence="2 3" key="1">
    <citation type="submission" date="2015-08" db="EMBL/GenBank/DDBJ databases">
        <title>Draft Genome Sequence of Pseudoalteromonas porphyrae UCD-SED14.</title>
        <authorList>
            <person name="Coil D.A."/>
            <person name="Jospin G."/>
            <person name="Lee R.D."/>
            <person name="Eisen J.A."/>
        </authorList>
    </citation>
    <scope>NUCLEOTIDE SEQUENCE [LARGE SCALE GENOMIC DNA]</scope>
    <source>
        <strain evidence="2 3">UCD-SED14</strain>
    </source>
</reference>
<dbReference type="AlphaFoldDB" id="A0A0N0M0Z0"/>
<feature type="transmembrane region" description="Helical" evidence="1">
    <location>
        <begin position="46"/>
        <end position="65"/>
    </location>
</feature>
<dbReference type="EMBL" id="LHPH01000004">
    <property type="protein sequence ID" value="KPH64628.1"/>
    <property type="molecule type" value="Genomic_DNA"/>
</dbReference>
<feature type="transmembrane region" description="Helical" evidence="1">
    <location>
        <begin position="20"/>
        <end position="40"/>
    </location>
</feature>
<comment type="caution">
    <text evidence="2">The sequence shown here is derived from an EMBL/GenBank/DDBJ whole genome shotgun (WGS) entry which is preliminary data.</text>
</comment>
<protein>
    <recommendedName>
        <fullName evidence="4">DUF2178 domain-containing protein</fullName>
    </recommendedName>
</protein>
<dbReference type="OrthoDB" id="1551090at2"/>